<dbReference type="AlphaFoldDB" id="A0A914GSG6"/>
<evidence type="ECO:0000313" key="3">
    <source>
        <dbReference type="WBParaSite" id="Gr19_v10_g10795.t1"/>
    </source>
</evidence>
<proteinExistence type="predicted"/>
<feature type="compositionally biased region" description="Basic and acidic residues" evidence="1">
    <location>
        <begin position="22"/>
        <end position="42"/>
    </location>
</feature>
<keyword evidence="2" id="KW-1185">Reference proteome</keyword>
<accession>A0A914GSG6</accession>
<feature type="compositionally biased region" description="Acidic residues" evidence="1">
    <location>
        <begin position="69"/>
        <end position="81"/>
    </location>
</feature>
<organism evidence="2 3">
    <name type="scientific">Globodera rostochiensis</name>
    <name type="common">Golden nematode worm</name>
    <name type="synonym">Heterodera rostochiensis</name>
    <dbReference type="NCBI Taxonomy" id="31243"/>
    <lineage>
        <taxon>Eukaryota</taxon>
        <taxon>Metazoa</taxon>
        <taxon>Ecdysozoa</taxon>
        <taxon>Nematoda</taxon>
        <taxon>Chromadorea</taxon>
        <taxon>Rhabditida</taxon>
        <taxon>Tylenchina</taxon>
        <taxon>Tylenchomorpha</taxon>
        <taxon>Tylenchoidea</taxon>
        <taxon>Heteroderidae</taxon>
        <taxon>Heteroderinae</taxon>
        <taxon>Globodera</taxon>
    </lineage>
</organism>
<dbReference type="Proteomes" id="UP000887572">
    <property type="component" value="Unplaced"/>
</dbReference>
<protein>
    <submittedName>
        <fullName evidence="3">Uncharacterized protein</fullName>
    </submittedName>
</protein>
<reference evidence="3" key="1">
    <citation type="submission" date="2022-11" db="UniProtKB">
        <authorList>
            <consortium name="WormBaseParasite"/>
        </authorList>
    </citation>
    <scope>IDENTIFICATION</scope>
</reference>
<name>A0A914GSG6_GLORO</name>
<sequence length="133" mass="15103">MQHGVNSNRGLGEETSGPLNLKKKEEVELEVEKLEKKNKKEGVGVMKKKLSDAQSCRPDVHVARRAMTDGDDDERPEEEKDDGWQNDANPIPPKTPGSQQFNFNIPKFQKCHWDAWTTSSNPLFTHSLQHLPL</sequence>
<dbReference type="WBParaSite" id="Gr19_v10_g10795.t1">
    <property type="protein sequence ID" value="Gr19_v10_g10795.t1"/>
    <property type="gene ID" value="Gr19_v10_g10795"/>
</dbReference>
<evidence type="ECO:0000313" key="2">
    <source>
        <dbReference type="Proteomes" id="UP000887572"/>
    </source>
</evidence>
<feature type="region of interest" description="Disordered" evidence="1">
    <location>
        <begin position="1"/>
        <end position="102"/>
    </location>
</feature>
<evidence type="ECO:0000256" key="1">
    <source>
        <dbReference type="SAM" id="MobiDB-lite"/>
    </source>
</evidence>
<feature type="compositionally biased region" description="Basic and acidic residues" evidence="1">
    <location>
        <begin position="58"/>
        <end position="68"/>
    </location>
</feature>